<gene>
    <name evidence="2" type="ORF">M5G25_10955</name>
</gene>
<feature type="coiled-coil region" evidence="1">
    <location>
        <begin position="39"/>
        <end position="70"/>
    </location>
</feature>
<proteinExistence type="predicted"/>
<evidence type="ECO:0000313" key="3">
    <source>
        <dbReference type="Proteomes" id="UP001217610"/>
    </source>
</evidence>
<comment type="caution">
    <text evidence="2">The sequence shown here is derived from an EMBL/GenBank/DDBJ whole genome shotgun (WGS) entry which is preliminary data.</text>
</comment>
<dbReference type="RefSeq" id="WP_273922900.1">
    <property type="nucleotide sequence ID" value="NZ_JAMDGR010000004.1"/>
</dbReference>
<sequence>MKIAVIVWALLLSTLVLLNQAEVSRLGGQSEAGPHDAKIALLETQVANLSQAIQDTRQQAMEQLKEHTDRSHQDLKQKLATIESALNERLAPSSLLPLLAQIEALAARVDAPREAASITPPRHIAQTKKIKPQVPPFTINGVELRGSERFLVILPSGSSTLGEATLLRQGESTAGWQLDAIDGATAVFIREDRALRLAIP</sequence>
<evidence type="ECO:0000313" key="2">
    <source>
        <dbReference type="EMBL" id="MDD1148810.1"/>
    </source>
</evidence>
<dbReference type="EMBL" id="JAMDGR010000004">
    <property type="protein sequence ID" value="MDD1148810.1"/>
    <property type="molecule type" value="Genomic_DNA"/>
</dbReference>
<keyword evidence="3" id="KW-1185">Reference proteome</keyword>
<protein>
    <recommendedName>
        <fullName evidence="4">Methyl-accepting chemotaxis protein</fullName>
    </recommendedName>
</protein>
<evidence type="ECO:0000256" key="1">
    <source>
        <dbReference type="SAM" id="Coils"/>
    </source>
</evidence>
<name>A0ABT5Q466_9PSED</name>
<accession>A0ABT5Q466</accession>
<dbReference type="Proteomes" id="UP001217610">
    <property type="component" value="Unassembled WGS sequence"/>
</dbReference>
<reference evidence="2 3" key="1">
    <citation type="submission" date="2022-05" db="EMBL/GenBank/DDBJ databases">
        <title>Novel Pseudomonas spp. Isolated from a Rainbow Trout Aquaculture Facility.</title>
        <authorList>
            <person name="Testerman T."/>
            <person name="Graf J."/>
        </authorList>
    </citation>
    <scope>NUCLEOTIDE SEQUENCE [LARGE SCALE GENOMIC DNA]</scope>
    <source>
        <strain evidence="2 3">ID357</strain>
    </source>
</reference>
<evidence type="ECO:0008006" key="4">
    <source>
        <dbReference type="Google" id="ProtNLM"/>
    </source>
</evidence>
<keyword evidence="1" id="KW-0175">Coiled coil</keyword>
<organism evidence="2 3">
    <name type="scientific">Pseudomonas idahonensis</name>
    <dbReference type="NCBI Taxonomy" id="2942628"/>
    <lineage>
        <taxon>Bacteria</taxon>
        <taxon>Pseudomonadati</taxon>
        <taxon>Pseudomonadota</taxon>
        <taxon>Gammaproteobacteria</taxon>
        <taxon>Pseudomonadales</taxon>
        <taxon>Pseudomonadaceae</taxon>
        <taxon>Pseudomonas</taxon>
    </lineage>
</organism>